<evidence type="ECO:0000313" key="25">
    <source>
        <dbReference type="Proteomes" id="UP000310121"/>
    </source>
</evidence>
<evidence type="ECO:0000256" key="1">
    <source>
        <dbReference type="ARBA" id="ARBA00001164"/>
    </source>
</evidence>
<organism evidence="22 24">
    <name type="scientific">Aureobasidium pullulans</name>
    <name type="common">Black yeast</name>
    <name type="synonym">Pullularia pullulans</name>
    <dbReference type="NCBI Taxonomy" id="5580"/>
    <lineage>
        <taxon>Eukaryota</taxon>
        <taxon>Fungi</taxon>
        <taxon>Dikarya</taxon>
        <taxon>Ascomycota</taxon>
        <taxon>Pezizomycotina</taxon>
        <taxon>Dothideomycetes</taxon>
        <taxon>Dothideomycetidae</taxon>
        <taxon>Dothideales</taxon>
        <taxon>Saccotheciaceae</taxon>
        <taxon>Aureobasidium</taxon>
    </lineage>
</organism>
<dbReference type="Proteomes" id="UP000310121">
    <property type="component" value="Unassembled WGS sequence"/>
</dbReference>
<dbReference type="EC" id="4.1.3.27" evidence="7"/>
<comment type="catalytic activity">
    <reaction evidence="19">
        <text>chorismate + L-glutamine = anthranilate + pyruvate + L-glutamate + H(+)</text>
        <dbReference type="Rhea" id="RHEA:21732"/>
        <dbReference type="ChEBI" id="CHEBI:15361"/>
        <dbReference type="ChEBI" id="CHEBI:15378"/>
        <dbReference type="ChEBI" id="CHEBI:16567"/>
        <dbReference type="ChEBI" id="CHEBI:29748"/>
        <dbReference type="ChEBI" id="CHEBI:29985"/>
        <dbReference type="ChEBI" id="CHEBI:58359"/>
        <dbReference type="EC" id="4.1.3.27"/>
    </reaction>
</comment>
<dbReference type="InterPro" id="IPR006221">
    <property type="entry name" value="TrpG/PapA_dom"/>
</dbReference>
<proteinExistence type="inferred from homology"/>
<dbReference type="UniPathway" id="UPA00035">
    <property type="reaction ID" value="UER00040"/>
</dbReference>
<dbReference type="NCBIfam" id="NF001377">
    <property type="entry name" value="PRK00278.2-4"/>
    <property type="match status" value="1"/>
</dbReference>
<dbReference type="PRINTS" id="PR00097">
    <property type="entry name" value="ANTSNTHASEII"/>
</dbReference>
<evidence type="ECO:0000256" key="18">
    <source>
        <dbReference type="ARBA" id="ARBA00023268"/>
    </source>
</evidence>
<dbReference type="EC" id="5.3.1.24" evidence="9"/>
<dbReference type="Gene3D" id="3.20.20.70">
    <property type="entry name" value="Aldolase class I"/>
    <property type="match status" value="2"/>
</dbReference>
<dbReference type="Pfam" id="PF00218">
    <property type="entry name" value="IGPS"/>
    <property type="match status" value="1"/>
</dbReference>
<keyword evidence="18" id="KW-0511">Multifunctional enzyme</keyword>
<dbReference type="PRINTS" id="PR00096">
    <property type="entry name" value="GATASE"/>
</dbReference>
<comment type="pathway">
    <text evidence="4">Amino-acid biosynthesis; L-tryptophan biosynthesis; L-tryptophan from chorismate: step 3/5.</text>
</comment>
<comment type="pathway">
    <text evidence="5">Amino-acid biosynthesis; L-tryptophan biosynthesis; L-tryptophan from chorismate: step 4/5.</text>
</comment>
<evidence type="ECO:0000313" key="24">
    <source>
        <dbReference type="Proteomes" id="UP000308802"/>
    </source>
</evidence>
<feature type="domain" description="BRCT" evidence="21">
    <location>
        <begin position="889"/>
        <end position="983"/>
    </location>
</feature>
<dbReference type="SUPFAM" id="SSF51366">
    <property type="entry name" value="Ribulose-phoshate binding barrel"/>
    <property type="match status" value="2"/>
</dbReference>
<dbReference type="InterPro" id="IPR036420">
    <property type="entry name" value="BRCT_dom_sf"/>
</dbReference>
<dbReference type="InterPro" id="IPR013785">
    <property type="entry name" value="Aldolase_TIM"/>
</dbReference>
<comment type="catalytic activity">
    <reaction evidence="1">
        <text>N-(5-phospho-beta-D-ribosyl)anthranilate = 1-(2-carboxyphenylamino)-1-deoxy-D-ribulose 5-phosphate</text>
        <dbReference type="Rhea" id="RHEA:21540"/>
        <dbReference type="ChEBI" id="CHEBI:18277"/>
        <dbReference type="ChEBI" id="CHEBI:58613"/>
        <dbReference type="EC" id="5.3.1.24"/>
    </reaction>
</comment>
<dbReference type="Proteomes" id="UP000308802">
    <property type="component" value="Unassembled WGS sequence"/>
</dbReference>
<keyword evidence="17" id="KW-0456">Lyase</keyword>
<dbReference type="Gene3D" id="3.40.50.880">
    <property type="match status" value="1"/>
</dbReference>
<dbReference type="SUPFAM" id="SSF52317">
    <property type="entry name" value="Class I glutamine amidotransferase-like"/>
    <property type="match status" value="1"/>
</dbReference>
<dbReference type="EC" id="4.1.1.48" evidence="8"/>
<feature type="region of interest" description="Disordered" evidence="20">
    <location>
        <begin position="1035"/>
        <end position="1055"/>
    </location>
</feature>
<dbReference type="GO" id="GO:0004640">
    <property type="term" value="F:phosphoribosylanthranilate isomerase activity"/>
    <property type="evidence" value="ECO:0007669"/>
    <property type="project" value="UniProtKB-EC"/>
</dbReference>
<comment type="function">
    <text evidence="3">Trifunctional enzyme bearing the Gln amidotransferase (GATase) domain of anthranilate synthase, indole-glycerolphosphate synthase, and phosphoribosylanthranilate isomerase activities.</text>
</comment>
<evidence type="ECO:0000256" key="17">
    <source>
        <dbReference type="ARBA" id="ARBA00023239"/>
    </source>
</evidence>
<dbReference type="GO" id="GO:0004049">
    <property type="term" value="F:anthranilate synthase activity"/>
    <property type="evidence" value="ECO:0007669"/>
    <property type="project" value="UniProtKB-EC"/>
</dbReference>
<evidence type="ECO:0000256" key="19">
    <source>
        <dbReference type="ARBA" id="ARBA00047683"/>
    </source>
</evidence>
<dbReference type="EMBL" id="QZBN01000895">
    <property type="protein sequence ID" value="THZ35108.1"/>
    <property type="molecule type" value="Genomic_DNA"/>
</dbReference>
<dbReference type="FunFam" id="3.20.20.70:FF:000136">
    <property type="entry name" value="Multifunctional tryptophan biosynthesis protein"/>
    <property type="match status" value="1"/>
</dbReference>
<evidence type="ECO:0000256" key="2">
    <source>
        <dbReference type="ARBA" id="ARBA00001633"/>
    </source>
</evidence>
<dbReference type="PROSITE" id="PS50172">
    <property type="entry name" value="BRCT"/>
    <property type="match status" value="1"/>
</dbReference>
<dbReference type="InterPro" id="IPR050472">
    <property type="entry name" value="Anth_synth/Amidotransfase"/>
</dbReference>
<dbReference type="SMART" id="SM00292">
    <property type="entry name" value="BRCT"/>
    <property type="match status" value="1"/>
</dbReference>
<comment type="caution">
    <text evidence="22">The sequence shown here is derived from an EMBL/GenBank/DDBJ whole genome shotgun (WGS) entry which is preliminary data.</text>
</comment>
<dbReference type="PANTHER" id="PTHR43418">
    <property type="entry name" value="MULTIFUNCTIONAL TRYPTOPHAN BIOSYNTHESIS PROTEIN-RELATED"/>
    <property type="match status" value="1"/>
</dbReference>
<evidence type="ECO:0000256" key="13">
    <source>
        <dbReference type="ARBA" id="ARBA00022822"/>
    </source>
</evidence>
<sequence>MRALQMQETHAKTTKRDFQEAGAKELQKAGWANQRLTHPHLIDAFLWRPAPSIFPVQLPNETRGNSKPNMSNPGLVDNSPFNAEPAAPIPTASNLILIDNYDSFTWNVYQYLVLEGATVTVYRNDEITLDELIAKNPTQLVVSPGPGHPETDSGISKDAIRHYAGKIPIFGVCMGEQCIYSVFGGTVEKTGEILHGKTSPLRHDAKGVYANIPQDIPVTRYHSLAGTHPTLPECLEVSSWIAVGPDGGKGVIMGVRHKEYVIEGVQYHPESILTEEGRLQIKNFLYMQGGTWAENERLQKETKSKAQPAKTNGQTKDKQTNILEKIFARRKELVATQKEIPSQRPIDLQAAYDLDLSPPLISFADRLKQSPYQLSLMAEIKRASPSKGIISISTCAPAQARIYALAGASTISVLTEPDWFKGSIDDLKAVRQALAGMPNRPAVLRKEFVFDEYQILEARLAGADTVLLIVKMLDIETLHRLYKYSQSLGMEPLVEVNNEEEMKIAVDMGSKVIGVNNRNLTNFEVDLETTSRLMSLVPKETVVCALSGIAGSEDVVPYQKNGVGAVLVGEALMRAKDTAQFISELLGGSIKSPSSKSQKAPLVKICGTRTPEAAKAAVEAGADFIGIILVKGRKRCVSNETALAISTVVHELPRVASNLAVTDESLPVSASNYFDHTSTYNLKHPRHALLVGVFQNQPLSYILEQQKLLDLDIVQLHGSEPIEWASLIPVPVIRAFHPGDAGLATRGYHTLPLVDSGAGGSGEQVDLTKVQQLLQEDSGLRIMLAGGLNPSNVKQVFSGLALQISQIAILDVSSGVEENGEQSVSKIREFVAAVKAVTIIHPSYIIHLPSLFFYINISFRIPDLDSRHIITRSIISSFQLLPTHQEDNMAPSKLKNMAICFSGAFDHPESQLRKWTEANGGEFHRQIKSDTTHLVTTKANWRLRVPEVKAALSKDRSVKIVDYEWFDDKLRLGGRVSENKYLWTTIDEEAFKQQAKDERAAEREKKRIEKEKEKKKKDSERIDWSGALLQHTNVVARVEDSEDSEDSGDSAGRELQEEFARGVKQAKEDLMSDNHHIYIDQTGFSMDITLTKASVELSHMDRAQITLYETNDVPHTYAVAAKVPENDPIDHGLTIIIGVNYATAFRTFRHNFQKLAGFEWNNRFEKSTDRATLAPLPRPKYDFIVAGKGSPPGKLAKKGKEKAGEPEVPTSEQLRERLEAAFVEQKYRYRLPDAGTPRGTMIDGSHYKHQNKKSVYELFGKAADRGAEAIKIKEEAKADVGGAVGADEDFTMVDAPATQV</sequence>
<dbReference type="InterPro" id="IPR013798">
    <property type="entry name" value="Indole-3-glycerol_P_synth_dom"/>
</dbReference>
<keyword evidence="11" id="KW-0028">Amino-acid biosynthesis</keyword>
<protein>
    <recommendedName>
        <fullName evidence="10">Multifunctional tryptophan biosynthesis protein</fullName>
        <ecNumber evidence="8">4.1.1.48</ecNumber>
        <ecNumber evidence="7">4.1.3.27</ecNumber>
        <ecNumber evidence="9">5.3.1.24</ecNumber>
    </recommendedName>
</protein>
<evidence type="ECO:0000256" key="16">
    <source>
        <dbReference type="ARBA" id="ARBA00023235"/>
    </source>
</evidence>
<dbReference type="PANTHER" id="PTHR43418:SF4">
    <property type="entry name" value="MULTIFUNCTIONAL TRYPTOPHAN BIOSYNTHESIS PROTEIN"/>
    <property type="match status" value="1"/>
</dbReference>
<evidence type="ECO:0000256" key="10">
    <source>
        <dbReference type="ARBA" id="ARBA00018819"/>
    </source>
</evidence>
<evidence type="ECO:0000313" key="23">
    <source>
        <dbReference type="EMBL" id="THZ35108.1"/>
    </source>
</evidence>
<dbReference type="Pfam" id="PF00117">
    <property type="entry name" value="GATase"/>
    <property type="match status" value="1"/>
</dbReference>
<keyword evidence="14" id="KW-0315">Glutamine amidotransferase</keyword>
<dbReference type="InterPro" id="IPR001468">
    <property type="entry name" value="Indole-3-GlycerolPSynthase_CS"/>
</dbReference>
<dbReference type="FunFam" id="3.40.50.880:FF:000031">
    <property type="entry name" value="Multifunctional tryptophan biosynthesis protein"/>
    <property type="match status" value="1"/>
</dbReference>
<feature type="region of interest" description="Disordered" evidence="20">
    <location>
        <begin position="297"/>
        <end position="316"/>
    </location>
</feature>
<dbReference type="InterPro" id="IPR029062">
    <property type="entry name" value="Class_I_gatase-like"/>
</dbReference>
<dbReference type="CDD" id="cd00405">
    <property type="entry name" value="PRAI"/>
    <property type="match status" value="1"/>
</dbReference>
<dbReference type="Gene3D" id="3.40.50.10190">
    <property type="entry name" value="BRCT domain"/>
    <property type="match status" value="1"/>
</dbReference>
<evidence type="ECO:0000256" key="3">
    <source>
        <dbReference type="ARBA" id="ARBA00003272"/>
    </source>
</evidence>
<keyword evidence="13" id="KW-0822">Tryptophan biosynthesis</keyword>
<evidence type="ECO:0000256" key="11">
    <source>
        <dbReference type="ARBA" id="ARBA00022605"/>
    </source>
</evidence>
<dbReference type="InterPro" id="IPR001240">
    <property type="entry name" value="PRAI_dom"/>
</dbReference>
<dbReference type="GO" id="GO:0004425">
    <property type="term" value="F:indole-3-glycerol-phosphate synthase activity"/>
    <property type="evidence" value="ECO:0007669"/>
    <property type="project" value="UniProtKB-EC"/>
</dbReference>
<keyword evidence="15" id="KW-0057">Aromatic amino acid biosynthesis</keyword>
<keyword evidence="16" id="KW-0413">Isomerase</keyword>
<reference evidence="24 25" key="1">
    <citation type="submission" date="2018-10" db="EMBL/GenBank/DDBJ databases">
        <title>Fifty Aureobasidium pullulans genomes reveal a recombining polyextremotolerant generalist.</title>
        <authorList>
            <person name="Gostincar C."/>
            <person name="Turk M."/>
            <person name="Zajc J."/>
            <person name="Gunde-Cimerman N."/>
        </authorList>
    </citation>
    <scope>NUCLEOTIDE SEQUENCE [LARGE SCALE GENOMIC DNA]</scope>
    <source>
        <strain evidence="22 24">EXF-10659</strain>
        <strain evidence="23 25">EXF-3844</strain>
    </source>
</reference>
<evidence type="ECO:0000256" key="20">
    <source>
        <dbReference type="SAM" id="MobiDB-lite"/>
    </source>
</evidence>
<dbReference type="SUPFAM" id="SSF52113">
    <property type="entry name" value="BRCT domain"/>
    <property type="match status" value="1"/>
</dbReference>
<evidence type="ECO:0000256" key="4">
    <source>
        <dbReference type="ARBA" id="ARBA00004664"/>
    </source>
</evidence>
<evidence type="ECO:0000256" key="15">
    <source>
        <dbReference type="ARBA" id="ARBA00023141"/>
    </source>
</evidence>
<feature type="region of interest" description="Disordered" evidence="20">
    <location>
        <begin position="993"/>
        <end position="1022"/>
    </location>
</feature>
<comment type="pathway">
    <text evidence="6">Amino-acid biosynthesis; L-tryptophan biosynthesis; L-tryptophan from chorismate: step 1/5.</text>
</comment>
<dbReference type="GO" id="GO:0000162">
    <property type="term" value="P:L-tryptophan biosynthetic process"/>
    <property type="evidence" value="ECO:0007669"/>
    <property type="project" value="UniProtKB-UniPathway"/>
</dbReference>
<comment type="catalytic activity">
    <reaction evidence="2">
        <text>1-(2-carboxyphenylamino)-1-deoxy-D-ribulose 5-phosphate + H(+) = (1S,2R)-1-C-(indol-3-yl)glycerol 3-phosphate + CO2 + H2O</text>
        <dbReference type="Rhea" id="RHEA:23476"/>
        <dbReference type="ChEBI" id="CHEBI:15377"/>
        <dbReference type="ChEBI" id="CHEBI:15378"/>
        <dbReference type="ChEBI" id="CHEBI:16526"/>
        <dbReference type="ChEBI" id="CHEBI:58613"/>
        <dbReference type="ChEBI" id="CHEBI:58866"/>
        <dbReference type="EC" id="4.1.1.48"/>
    </reaction>
</comment>
<dbReference type="Pfam" id="PF00533">
    <property type="entry name" value="BRCT"/>
    <property type="match status" value="1"/>
</dbReference>
<dbReference type="InterPro" id="IPR001357">
    <property type="entry name" value="BRCT_dom"/>
</dbReference>
<evidence type="ECO:0000259" key="21">
    <source>
        <dbReference type="PROSITE" id="PS50172"/>
    </source>
</evidence>
<evidence type="ECO:0000256" key="12">
    <source>
        <dbReference type="ARBA" id="ARBA00022793"/>
    </source>
</evidence>
<evidence type="ECO:0000256" key="8">
    <source>
        <dbReference type="ARBA" id="ARBA00012362"/>
    </source>
</evidence>
<dbReference type="Pfam" id="PF00697">
    <property type="entry name" value="PRAI"/>
    <property type="match status" value="1"/>
</dbReference>
<gene>
    <name evidence="23" type="ORF">D6C90_07466</name>
    <name evidence="22" type="ORF">D6D19_08618</name>
</gene>
<feature type="region of interest" description="Disordered" evidence="20">
    <location>
        <begin position="1192"/>
        <end position="1212"/>
    </location>
</feature>
<dbReference type="PROSITE" id="PS00614">
    <property type="entry name" value="IGPS"/>
    <property type="match status" value="1"/>
</dbReference>
<dbReference type="GO" id="GO:0005829">
    <property type="term" value="C:cytosol"/>
    <property type="evidence" value="ECO:0007669"/>
    <property type="project" value="TreeGrafter"/>
</dbReference>
<dbReference type="InterPro" id="IPR017926">
    <property type="entry name" value="GATASE"/>
</dbReference>
<dbReference type="HAMAP" id="MF_00135">
    <property type="entry name" value="PRAI"/>
    <property type="match status" value="1"/>
</dbReference>
<evidence type="ECO:0000313" key="22">
    <source>
        <dbReference type="EMBL" id="THW69046.1"/>
    </source>
</evidence>
<dbReference type="PROSITE" id="PS51273">
    <property type="entry name" value="GATASE_TYPE_1"/>
    <property type="match status" value="1"/>
</dbReference>
<evidence type="ECO:0000256" key="9">
    <source>
        <dbReference type="ARBA" id="ARBA00012572"/>
    </source>
</evidence>
<evidence type="ECO:0000256" key="7">
    <source>
        <dbReference type="ARBA" id="ARBA00012266"/>
    </source>
</evidence>
<name>A0A4S8ZRZ3_AURPU</name>
<dbReference type="InterPro" id="IPR011060">
    <property type="entry name" value="RibuloseP-bd_barrel"/>
</dbReference>
<evidence type="ECO:0000256" key="14">
    <source>
        <dbReference type="ARBA" id="ARBA00022962"/>
    </source>
</evidence>
<accession>A0A4S8ZRZ3</accession>
<evidence type="ECO:0000256" key="6">
    <source>
        <dbReference type="ARBA" id="ARBA00004873"/>
    </source>
</evidence>
<dbReference type="EMBL" id="QZAO01000411">
    <property type="protein sequence ID" value="THW69046.1"/>
    <property type="molecule type" value="Genomic_DNA"/>
</dbReference>
<dbReference type="CDD" id="cd00027">
    <property type="entry name" value="BRCT"/>
    <property type="match status" value="1"/>
</dbReference>
<dbReference type="CDD" id="cd01743">
    <property type="entry name" value="GATase1_Anthranilate_Synthase"/>
    <property type="match status" value="1"/>
</dbReference>
<dbReference type="CDD" id="cd00331">
    <property type="entry name" value="IGPS"/>
    <property type="match status" value="1"/>
</dbReference>
<dbReference type="NCBIfam" id="TIGR00566">
    <property type="entry name" value="trpG_papA"/>
    <property type="match status" value="1"/>
</dbReference>
<evidence type="ECO:0000256" key="5">
    <source>
        <dbReference type="ARBA" id="ARBA00004696"/>
    </source>
</evidence>
<keyword evidence="12" id="KW-0210">Decarboxylase</keyword>